<dbReference type="EMBL" id="JMIB01000017">
    <property type="protein sequence ID" value="KDM91883.1"/>
    <property type="molecule type" value="Genomic_DNA"/>
</dbReference>
<dbReference type="PANTHER" id="PTHR30093:SF47">
    <property type="entry name" value="TYPE IV PILUS NON-CORE MINOR PILIN PILE"/>
    <property type="match status" value="1"/>
</dbReference>
<dbReference type="InterPro" id="IPR045584">
    <property type="entry name" value="Pilin-like"/>
</dbReference>
<dbReference type="Gene3D" id="3.30.700.10">
    <property type="entry name" value="Glycoprotein, Type 4 Pilin"/>
    <property type="match status" value="1"/>
</dbReference>
<evidence type="ECO:0000313" key="3">
    <source>
        <dbReference type="EMBL" id="KDM91883.1"/>
    </source>
</evidence>
<evidence type="ECO:0008006" key="5">
    <source>
        <dbReference type="Google" id="ProtNLM"/>
    </source>
</evidence>
<dbReference type="AlphaFoldDB" id="A0A066RWW0"/>
<feature type="transmembrane region" description="Helical" evidence="2">
    <location>
        <begin position="12"/>
        <end position="33"/>
    </location>
</feature>
<organism evidence="3 4">
    <name type="scientific">Photobacterium galatheae</name>
    <dbReference type="NCBI Taxonomy" id="1654360"/>
    <lineage>
        <taxon>Bacteria</taxon>
        <taxon>Pseudomonadati</taxon>
        <taxon>Pseudomonadota</taxon>
        <taxon>Gammaproteobacteria</taxon>
        <taxon>Vibrionales</taxon>
        <taxon>Vibrionaceae</taxon>
        <taxon>Photobacterium</taxon>
    </lineage>
</organism>
<dbReference type="InterPro" id="IPR012902">
    <property type="entry name" value="N_methyl_site"/>
</dbReference>
<dbReference type="PANTHER" id="PTHR30093">
    <property type="entry name" value="GENERAL SECRETION PATHWAY PROTEIN G"/>
    <property type="match status" value="1"/>
</dbReference>
<keyword evidence="2" id="KW-0472">Membrane</keyword>
<name>A0A066RWW0_9GAMM</name>
<proteinExistence type="predicted"/>
<evidence type="ECO:0000256" key="2">
    <source>
        <dbReference type="SAM" id="Phobius"/>
    </source>
</evidence>
<evidence type="ECO:0000313" key="4">
    <source>
        <dbReference type="Proteomes" id="UP000027192"/>
    </source>
</evidence>
<keyword evidence="2" id="KW-0812">Transmembrane</keyword>
<dbReference type="NCBIfam" id="TIGR02532">
    <property type="entry name" value="IV_pilin_GFxxxE"/>
    <property type="match status" value="1"/>
</dbReference>
<keyword evidence="4" id="KW-1185">Reference proteome</keyword>
<dbReference type="InterPro" id="IPR000983">
    <property type="entry name" value="Bac_GSPG_pilin"/>
</dbReference>
<sequence>MMKTVKQQGVTLVELLIVVVLIGILAVFAHPTYVSQQHQAYLRQAQTDLIMLQLAIEQKRTESNHTPAALDERLCPACQFDNPYYQYRIVHNARQYTLLAEQKREIAHCQSLGIQPNGRTFPPECW</sequence>
<dbReference type="STRING" id="1654360.EA58_09140"/>
<reference evidence="3 4" key="1">
    <citation type="submission" date="2014-04" db="EMBL/GenBank/DDBJ databases">
        <title>Draft genome sequence of Photobacterium halotolerans S2753: a solonamide, ngercheumicin and holomycin producer.</title>
        <authorList>
            <person name="Machado H.R."/>
            <person name="Gram L."/>
        </authorList>
    </citation>
    <scope>NUCLEOTIDE SEQUENCE [LARGE SCALE GENOMIC DNA]</scope>
    <source>
        <strain evidence="3 4">S2753</strain>
    </source>
</reference>
<comment type="caution">
    <text evidence="3">The sequence shown here is derived from an EMBL/GenBank/DDBJ whole genome shotgun (WGS) entry which is preliminary data.</text>
</comment>
<accession>A0A066RWW0</accession>
<dbReference type="GO" id="GO:0015628">
    <property type="term" value="P:protein secretion by the type II secretion system"/>
    <property type="evidence" value="ECO:0007669"/>
    <property type="project" value="InterPro"/>
</dbReference>
<dbReference type="PRINTS" id="PR00813">
    <property type="entry name" value="BCTERIALGSPG"/>
</dbReference>
<protein>
    <recommendedName>
        <fullName evidence="5">Prepilin-type N-terminal cleavage/methylation domain-containing protein</fullName>
    </recommendedName>
</protein>
<dbReference type="GO" id="GO:0015627">
    <property type="term" value="C:type II protein secretion system complex"/>
    <property type="evidence" value="ECO:0007669"/>
    <property type="project" value="InterPro"/>
</dbReference>
<gene>
    <name evidence="3" type="ORF">EA58_09140</name>
</gene>
<dbReference type="Proteomes" id="UP000027192">
    <property type="component" value="Unassembled WGS sequence"/>
</dbReference>
<evidence type="ECO:0000256" key="1">
    <source>
        <dbReference type="ARBA" id="ARBA00022481"/>
    </source>
</evidence>
<dbReference type="PROSITE" id="PS00409">
    <property type="entry name" value="PROKAR_NTER_METHYL"/>
    <property type="match status" value="1"/>
</dbReference>
<keyword evidence="2" id="KW-1133">Transmembrane helix</keyword>
<dbReference type="SUPFAM" id="SSF54523">
    <property type="entry name" value="Pili subunits"/>
    <property type="match status" value="1"/>
</dbReference>
<dbReference type="RefSeq" id="WP_051641968.1">
    <property type="nucleotide sequence ID" value="NZ_JAGSGC010000001.1"/>
</dbReference>
<dbReference type="Pfam" id="PF07963">
    <property type="entry name" value="N_methyl"/>
    <property type="match status" value="1"/>
</dbReference>
<keyword evidence="1" id="KW-0488">Methylation</keyword>